<comment type="caution">
    <text evidence="1">The sequence shown here is derived from an EMBL/GenBank/DDBJ whole genome shotgun (WGS) entry which is preliminary data.</text>
</comment>
<reference evidence="1" key="1">
    <citation type="submission" date="2022-10" db="EMBL/GenBank/DDBJ databases">
        <title>Complete Genome of Trichothecium roseum strain YXFP-22015, a Plant Pathogen Isolated from Citrus.</title>
        <authorList>
            <person name="Wang Y."/>
            <person name="Zhu L."/>
        </authorList>
    </citation>
    <scope>NUCLEOTIDE SEQUENCE</scope>
    <source>
        <strain evidence="1">YXFP-22015</strain>
    </source>
</reference>
<dbReference type="EMBL" id="CM047940">
    <property type="protein sequence ID" value="KAI9904919.1"/>
    <property type="molecule type" value="Genomic_DNA"/>
</dbReference>
<dbReference type="Proteomes" id="UP001163324">
    <property type="component" value="Chromosome 1"/>
</dbReference>
<evidence type="ECO:0000313" key="2">
    <source>
        <dbReference type="Proteomes" id="UP001163324"/>
    </source>
</evidence>
<gene>
    <name evidence="1" type="ORF">N3K66_001448</name>
</gene>
<protein>
    <submittedName>
        <fullName evidence="1">Uncharacterized protein</fullName>
    </submittedName>
</protein>
<accession>A0ACC0VFD8</accession>
<name>A0ACC0VFD8_9HYPO</name>
<proteinExistence type="predicted"/>
<keyword evidence="2" id="KW-1185">Reference proteome</keyword>
<sequence>MPSIRNPFARRPGAAGHDENLRPDKEVPGFERVDTVGSKASSVLSIRSSKSQDNGEYKMSVVNDSGVYLPPSPPEQKGQWPRKYLARNSMDTRSSSGDIEHFSISRESFDSYRRSFDVSARSPISHDVPQRQSLDSARFPRLPRAAMDRKAERPLATAEETFEDIGLDDNHKHQPAPRRRGFFSKFSDDKDKDGSNQGTTVSRLLMSGRKRGQSGQGAELGNIERPKLVVTSDQDAN</sequence>
<evidence type="ECO:0000313" key="1">
    <source>
        <dbReference type="EMBL" id="KAI9904919.1"/>
    </source>
</evidence>
<organism evidence="1 2">
    <name type="scientific">Trichothecium roseum</name>
    <dbReference type="NCBI Taxonomy" id="47278"/>
    <lineage>
        <taxon>Eukaryota</taxon>
        <taxon>Fungi</taxon>
        <taxon>Dikarya</taxon>
        <taxon>Ascomycota</taxon>
        <taxon>Pezizomycotina</taxon>
        <taxon>Sordariomycetes</taxon>
        <taxon>Hypocreomycetidae</taxon>
        <taxon>Hypocreales</taxon>
        <taxon>Hypocreales incertae sedis</taxon>
        <taxon>Trichothecium</taxon>
    </lineage>
</organism>